<dbReference type="Proteomes" id="UP001172054">
    <property type="component" value="Unassembled WGS sequence"/>
</dbReference>
<reference evidence="1 2" key="1">
    <citation type="submission" date="2023-06" db="EMBL/GenBank/DDBJ databases">
        <title>Novel species in genus Planococcus.</title>
        <authorList>
            <person name="Ning S."/>
        </authorList>
    </citation>
    <scope>NUCLEOTIDE SEQUENCE [LARGE SCALE GENOMIC DNA]</scope>
    <source>
        <strain evidence="1 2">N064</strain>
    </source>
</reference>
<protein>
    <submittedName>
        <fullName evidence="1">Uncharacterized protein</fullName>
    </submittedName>
</protein>
<dbReference type="EMBL" id="JAUJWW010000003">
    <property type="protein sequence ID" value="MDN7227342.1"/>
    <property type="molecule type" value="Genomic_DNA"/>
</dbReference>
<sequence>MKEVISLPAGRTQKIIQKYLIHAHPHPRPYKEAEFVALRKKGGIMDTLYNVQHEVVLCPRNENLNEQINHLNENFQERLKGYIQERSNTFGFDEKEEYKFYLLEIKRYLNHLPRTATTSQAHTYFTFNELTSGRQIVLRESEMKKQ</sequence>
<evidence type="ECO:0000313" key="1">
    <source>
        <dbReference type="EMBL" id="MDN7227342.1"/>
    </source>
</evidence>
<dbReference type="RefSeq" id="WP_301726044.1">
    <property type="nucleotide sequence ID" value="NZ_JAUJWW010000003.1"/>
</dbReference>
<name>A0ABT8MR15_9BACL</name>
<proteinExistence type="predicted"/>
<keyword evidence="2" id="KW-1185">Reference proteome</keyword>
<comment type="caution">
    <text evidence="1">The sequence shown here is derived from an EMBL/GenBank/DDBJ whole genome shotgun (WGS) entry which is preliminary data.</text>
</comment>
<organism evidence="1 2">
    <name type="scientific">Planococcus liqunii</name>
    <dbReference type="NCBI Taxonomy" id="3058394"/>
    <lineage>
        <taxon>Bacteria</taxon>
        <taxon>Bacillati</taxon>
        <taxon>Bacillota</taxon>
        <taxon>Bacilli</taxon>
        <taxon>Bacillales</taxon>
        <taxon>Caryophanaceae</taxon>
        <taxon>Planococcus</taxon>
    </lineage>
</organism>
<evidence type="ECO:0000313" key="2">
    <source>
        <dbReference type="Proteomes" id="UP001172054"/>
    </source>
</evidence>
<accession>A0ABT8MR15</accession>
<gene>
    <name evidence="1" type="ORF">QWY15_08570</name>
</gene>